<gene>
    <name evidence="1" type="ORF">MM171A00097_0077</name>
    <name evidence="2" type="ORF">MM171B00243_0031</name>
</gene>
<accession>A0A6H1Z8A2</accession>
<dbReference type="AlphaFoldDB" id="A0A6H1Z8A2"/>
<protein>
    <submittedName>
        <fullName evidence="1">Uncharacterized protein</fullName>
    </submittedName>
</protein>
<organism evidence="1">
    <name type="scientific">viral metagenome</name>
    <dbReference type="NCBI Taxonomy" id="1070528"/>
    <lineage>
        <taxon>unclassified sequences</taxon>
        <taxon>metagenomes</taxon>
        <taxon>organismal metagenomes</taxon>
    </lineage>
</organism>
<proteinExistence type="predicted"/>
<evidence type="ECO:0000313" key="1">
    <source>
        <dbReference type="EMBL" id="QJA43430.1"/>
    </source>
</evidence>
<reference evidence="1" key="1">
    <citation type="submission" date="2020-03" db="EMBL/GenBank/DDBJ databases">
        <title>The deep terrestrial virosphere.</title>
        <authorList>
            <person name="Holmfeldt K."/>
            <person name="Nilsson E."/>
            <person name="Simone D."/>
            <person name="Lopez-Fernandez M."/>
            <person name="Wu X."/>
            <person name="de Brujin I."/>
            <person name="Lundin D."/>
            <person name="Andersson A."/>
            <person name="Bertilsson S."/>
            <person name="Dopson M."/>
        </authorList>
    </citation>
    <scope>NUCLEOTIDE SEQUENCE</scope>
    <source>
        <strain evidence="1">MM171A00097</strain>
        <strain evidence="2">MM171B00243</strain>
    </source>
</reference>
<dbReference type="EMBL" id="MT143883">
    <property type="protein sequence ID" value="QJB04477.1"/>
    <property type="molecule type" value="Genomic_DNA"/>
</dbReference>
<sequence>MELSLPSSLTAIVHMKFRYDEKERKLVGEAEIQLLDELLGRAGELDPELQELLVKFADYVSKSSTKSG</sequence>
<name>A0A6H1Z8A2_9ZZZZ</name>
<evidence type="ECO:0000313" key="2">
    <source>
        <dbReference type="EMBL" id="QJB04477.1"/>
    </source>
</evidence>
<dbReference type="EMBL" id="MT143710">
    <property type="protein sequence ID" value="QJA43430.1"/>
    <property type="molecule type" value="Genomic_DNA"/>
</dbReference>